<evidence type="ECO:0000313" key="1">
    <source>
        <dbReference type="EMBL" id="KKM90776.1"/>
    </source>
</evidence>
<accession>A0A0F9LUL9</accession>
<gene>
    <name evidence="1" type="ORF">LCGC14_1235260</name>
</gene>
<dbReference type="AlphaFoldDB" id="A0A0F9LUL9"/>
<name>A0A0F9LUL9_9ZZZZ</name>
<protein>
    <submittedName>
        <fullName evidence="1">Uncharacterized protein</fullName>
    </submittedName>
</protein>
<proteinExistence type="predicted"/>
<comment type="caution">
    <text evidence="1">The sequence shown here is derived from an EMBL/GenBank/DDBJ whole genome shotgun (WGS) entry which is preliminary data.</text>
</comment>
<organism evidence="1">
    <name type="scientific">marine sediment metagenome</name>
    <dbReference type="NCBI Taxonomy" id="412755"/>
    <lineage>
        <taxon>unclassified sequences</taxon>
        <taxon>metagenomes</taxon>
        <taxon>ecological metagenomes</taxon>
    </lineage>
</organism>
<sequence length="114" mass="12988">MRAKAFLKEADPYGGGMFSPPGREIGDDEINHAFGYMQEYVQNYFQHGPGKPYLQDLADPRIDPQDRKNLLHDLFGDAMGTVRSQLESDGMDFFSDEDVKREIVKYLPTSHQTS</sequence>
<dbReference type="EMBL" id="LAZR01006628">
    <property type="protein sequence ID" value="KKM90776.1"/>
    <property type="molecule type" value="Genomic_DNA"/>
</dbReference>
<reference evidence="1" key="1">
    <citation type="journal article" date="2015" name="Nature">
        <title>Complex archaea that bridge the gap between prokaryotes and eukaryotes.</title>
        <authorList>
            <person name="Spang A."/>
            <person name="Saw J.H."/>
            <person name="Jorgensen S.L."/>
            <person name="Zaremba-Niedzwiedzka K."/>
            <person name="Martijn J."/>
            <person name="Lind A.E."/>
            <person name="van Eijk R."/>
            <person name="Schleper C."/>
            <person name="Guy L."/>
            <person name="Ettema T.J."/>
        </authorList>
    </citation>
    <scope>NUCLEOTIDE SEQUENCE</scope>
</reference>